<accession>A0A5K1A2T4</accession>
<keyword evidence="2" id="KW-1133">Transmembrane helix</keyword>
<protein>
    <submittedName>
        <fullName evidence="3">Uncharacterized protein</fullName>
    </submittedName>
</protein>
<name>A0A5K1A2T4_9MAGN</name>
<dbReference type="AlphaFoldDB" id="A0A5K1A2T4"/>
<dbReference type="InterPro" id="IPR009737">
    <property type="entry name" value="Aim32/Apd1-like"/>
</dbReference>
<gene>
    <name evidence="3" type="ORF">NYM_LOCUS11630</name>
</gene>
<dbReference type="Gramene" id="NC2G0003670.1">
    <property type="protein sequence ID" value="NC2G0003670.1:cds"/>
    <property type="gene ID" value="NC2G0003670"/>
</dbReference>
<reference evidence="3" key="1">
    <citation type="submission" date="2019-09" db="EMBL/GenBank/DDBJ databases">
        <authorList>
            <person name="Zhang L."/>
        </authorList>
    </citation>
    <scope>NUCLEOTIDE SEQUENCE</scope>
</reference>
<dbReference type="PANTHER" id="PTHR31902:SF14">
    <property type="entry name" value="ACTIN PATCHES DISTAL PROTEIN 1"/>
    <property type="match status" value="1"/>
</dbReference>
<feature type="region of interest" description="Disordered" evidence="1">
    <location>
        <begin position="1"/>
        <end position="38"/>
    </location>
</feature>
<keyword evidence="2" id="KW-0812">Transmembrane</keyword>
<evidence type="ECO:0000256" key="1">
    <source>
        <dbReference type="SAM" id="MobiDB-lite"/>
    </source>
</evidence>
<proteinExistence type="predicted"/>
<dbReference type="PANTHER" id="PTHR31902">
    <property type="entry name" value="ACTIN PATCHES DISTAL PROTEIN 1"/>
    <property type="match status" value="1"/>
</dbReference>
<organism evidence="3">
    <name type="scientific">Nymphaea colorata</name>
    <name type="common">pocket water lily</name>
    <dbReference type="NCBI Taxonomy" id="210225"/>
    <lineage>
        <taxon>Eukaryota</taxon>
        <taxon>Viridiplantae</taxon>
        <taxon>Streptophyta</taxon>
        <taxon>Embryophyta</taxon>
        <taxon>Tracheophyta</taxon>
        <taxon>Spermatophyta</taxon>
        <taxon>Magnoliopsida</taxon>
        <taxon>Nymphaeales</taxon>
        <taxon>Nymphaeaceae</taxon>
        <taxon>Nymphaea</taxon>
    </lineage>
</organism>
<sequence length="142" mass="15054">MGLSEEEQKRSQEQRLRLNGEAVSVDGTTSEKTARDNEIITESTASDKGVMGCCGGSGGGFTCCQDIGRSEGNGGVDIKKKSGGEDASPARNKCASAKSKGWSCSLPSWFETWEKEDTFAALAIIGAVASVVVAYSFYRRSH</sequence>
<feature type="transmembrane region" description="Helical" evidence="2">
    <location>
        <begin position="119"/>
        <end position="138"/>
    </location>
</feature>
<feature type="compositionally biased region" description="Basic and acidic residues" evidence="1">
    <location>
        <begin position="1"/>
        <end position="18"/>
    </location>
</feature>
<dbReference type="EMBL" id="LR721780">
    <property type="protein sequence ID" value="VVV95743.1"/>
    <property type="molecule type" value="Genomic_DNA"/>
</dbReference>
<keyword evidence="2" id="KW-0472">Membrane</keyword>
<evidence type="ECO:0000313" key="3">
    <source>
        <dbReference type="EMBL" id="VVV95743.1"/>
    </source>
</evidence>
<evidence type="ECO:0000256" key="2">
    <source>
        <dbReference type="SAM" id="Phobius"/>
    </source>
</evidence>